<proteinExistence type="predicted"/>
<keyword evidence="2" id="KW-1185">Reference proteome</keyword>
<dbReference type="InterPro" id="IPR007523">
    <property type="entry name" value="NDUFAF3/AAMDC"/>
</dbReference>
<protein>
    <submittedName>
        <fullName evidence="1">Uncharacterized protein</fullName>
    </submittedName>
</protein>
<dbReference type="AlphaFoldDB" id="A0A133V9S8"/>
<dbReference type="Proteomes" id="UP000070405">
    <property type="component" value="Unassembled WGS sequence"/>
</dbReference>
<gene>
    <name evidence="1" type="ORF">AKJ47_02670</name>
</gene>
<name>A0A133V9S8_9EURY</name>
<organism evidence="1 2">
    <name type="scientific">candidate division MSBL1 archaeon SCGC-AAA261G05</name>
    <dbReference type="NCBI Taxonomy" id="1698276"/>
    <lineage>
        <taxon>Archaea</taxon>
        <taxon>Methanobacteriati</taxon>
        <taxon>Methanobacteriota</taxon>
        <taxon>candidate division MSBL1</taxon>
    </lineage>
</organism>
<dbReference type="PANTHER" id="PTHR15811:SF5">
    <property type="entry name" value="MTH938 DOMAIN-CONTAINING PROTEIN"/>
    <property type="match status" value="1"/>
</dbReference>
<dbReference type="InterPro" id="IPR036748">
    <property type="entry name" value="MTH938-like_sf"/>
</dbReference>
<dbReference type="GO" id="GO:0005737">
    <property type="term" value="C:cytoplasm"/>
    <property type="evidence" value="ECO:0007669"/>
    <property type="project" value="TreeGrafter"/>
</dbReference>
<dbReference type="Pfam" id="PF04430">
    <property type="entry name" value="DUF498"/>
    <property type="match status" value="1"/>
</dbReference>
<evidence type="ECO:0000313" key="1">
    <source>
        <dbReference type="EMBL" id="KXB03218.1"/>
    </source>
</evidence>
<dbReference type="EMBL" id="LHYA01000036">
    <property type="protein sequence ID" value="KXB03218.1"/>
    <property type="molecule type" value="Genomic_DNA"/>
</dbReference>
<dbReference type="SUPFAM" id="SSF64076">
    <property type="entry name" value="MTH938-like"/>
    <property type="match status" value="1"/>
</dbReference>
<evidence type="ECO:0000313" key="2">
    <source>
        <dbReference type="Proteomes" id="UP000070405"/>
    </source>
</evidence>
<accession>A0A133V9S8</accession>
<dbReference type="Gene3D" id="3.40.1230.10">
    <property type="entry name" value="MTH938-like"/>
    <property type="match status" value="1"/>
</dbReference>
<dbReference type="PANTHER" id="PTHR15811">
    <property type="entry name" value="MTH938 DOMAIN-CONTAINING PROTEIN"/>
    <property type="match status" value="1"/>
</dbReference>
<comment type="caution">
    <text evidence="1">The sequence shown here is derived from an EMBL/GenBank/DDBJ whole genome shotgun (WGS) entry which is preliminary data.</text>
</comment>
<sequence length="124" mass="14436">MNIEETGFGWITIDGKKYDHDLVIYPNAIEERKKWITKEKHGTSHMFTRKEMEEYLKNVEPEEIEVVVIGTGQYGKLGLLDEAKKLLEENEIEAVELKTPKAVERFEEGEEPRSRKLGIFHVTC</sequence>
<reference evidence="1 2" key="1">
    <citation type="journal article" date="2016" name="Sci. Rep.">
        <title>Metabolic traits of an uncultured archaeal lineage -MSBL1- from brine pools of the Red Sea.</title>
        <authorList>
            <person name="Mwirichia R."/>
            <person name="Alam I."/>
            <person name="Rashid M."/>
            <person name="Vinu M."/>
            <person name="Ba-Alawi W."/>
            <person name="Anthony Kamau A."/>
            <person name="Kamanda Ngugi D."/>
            <person name="Goker M."/>
            <person name="Klenk H.P."/>
            <person name="Bajic V."/>
            <person name="Stingl U."/>
        </authorList>
    </citation>
    <scope>NUCLEOTIDE SEQUENCE [LARGE SCALE GENOMIC DNA]</scope>
    <source>
        <strain evidence="1">SCGC-AAA261G05</strain>
    </source>
</reference>